<gene>
    <name evidence="1" type="ORF">BKA59DRAFT_470875</name>
</gene>
<dbReference type="EMBL" id="JAGPXF010000002">
    <property type="protein sequence ID" value="KAH7257683.1"/>
    <property type="molecule type" value="Genomic_DNA"/>
</dbReference>
<comment type="caution">
    <text evidence="1">The sequence shown here is derived from an EMBL/GenBank/DDBJ whole genome shotgun (WGS) entry which is preliminary data.</text>
</comment>
<accession>A0A8K0S9B0</accession>
<protein>
    <submittedName>
        <fullName evidence="1">Uncharacterized protein</fullName>
    </submittedName>
</protein>
<reference evidence="1" key="1">
    <citation type="journal article" date="2021" name="Nat. Commun.">
        <title>Genetic determinants of endophytism in the Arabidopsis root mycobiome.</title>
        <authorList>
            <person name="Mesny F."/>
            <person name="Miyauchi S."/>
            <person name="Thiergart T."/>
            <person name="Pickel B."/>
            <person name="Atanasova L."/>
            <person name="Karlsson M."/>
            <person name="Huettel B."/>
            <person name="Barry K.W."/>
            <person name="Haridas S."/>
            <person name="Chen C."/>
            <person name="Bauer D."/>
            <person name="Andreopoulos W."/>
            <person name="Pangilinan J."/>
            <person name="LaButti K."/>
            <person name="Riley R."/>
            <person name="Lipzen A."/>
            <person name="Clum A."/>
            <person name="Drula E."/>
            <person name="Henrissat B."/>
            <person name="Kohler A."/>
            <person name="Grigoriev I.V."/>
            <person name="Martin F.M."/>
            <person name="Hacquard S."/>
        </authorList>
    </citation>
    <scope>NUCLEOTIDE SEQUENCE</scope>
    <source>
        <strain evidence="1">MPI-SDFR-AT-0068</strain>
    </source>
</reference>
<evidence type="ECO:0000313" key="1">
    <source>
        <dbReference type="EMBL" id="KAH7257683.1"/>
    </source>
</evidence>
<dbReference type="AlphaFoldDB" id="A0A8K0S9B0"/>
<dbReference type="Proteomes" id="UP000813427">
    <property type="component" value="Unassembled WGS sequence"/>
</dbReference>
<proteinExistence type="predicted"/>
<sequence>MKIWTGRTLMFFVHYRVRGPHLIIHALPLSLHDSVRADSFTVVLNDEQSHKVNKIMLLVLCSSTHKTPPIPICS</sequence>
<evidence type="ECO:0000313" key="2">
    <source>
        <dbReference type="Proteomes" id="UP000813427"/>
    </source>
</evidence>
<name>A0A8K0S9B0_9HYPO</name>
<organism evidence="1 2">
    <name type="scientific">Fusarium tricinctum</name>
    <dbReference type="NCBI Taxonomy" id="61284"/>
    <lineage>
        <taxon>Eukaryota</taxon>
        <taxon>Fungi</taxon>
        <taxon>Dikarya</taxon>
        <taxon>Ascomycota</taxon>
        <taxon>Pezizomycotina</taxon>
        <taxon>Sordariomycetes</taxon>
        <taxon>Hypocreomycetidae</taxon>
        <taxon>Hypocreales</taxon>
        <taxon>Nectriaceae</taxon>
        <taxon>Fusarium</taxon>
        <taxon>Fusarium tricinctum species complex</taxon>
    </lineage>
</organism>
<keyword evidence="2" id="KW-1185">Reference proteome</keyword>